<feature type="compositionally biased region" description="Pro residues" evidence="1">
    <location>
        <begin position="56"/>
        <end position="88"/>
    </location>
</feature>
<name>A0AAW1LNQ8_SAPOF</name>
<evidence type="ECO:0000313" key="4">
    <source>
        <dbReference type="Proteomes" id="UP001443914"/>
    </source>
</evidence>
<dbReference type="EMBL" id="JBDFQZ010000004">
    <property type="protein sequence ID" value="KAK9735241.1"/>
    <property type="molecule type" value="Genomic_DNA"/>
</dbReference>
<feature type="region of interest" description="Disordered" evidence="1">
    <location>
        <begin position="32"/>
        <end position="88"/>
    </location>
</feature>
<reference evidence="3" key="1">
    <citation type="submission" date="2024-03" db="EMBL/GenBank/DDBJ databases">
        <title>WGS assembly of Saponaria officinalis var. Norfolk2.</title>
        <authorList>
            <person name="Jenkins J."/>
            <person name="Shu S."/>
            <person name="Grimwood J."/>
            <person name="Barry K."/>
            <person name="Goodstein D."/>
            <person name="Schmutz J."/>
            <person name="Leebens-Mack J."/>
            <person name="Osbourn A."/>
        </authorList>
    </citation>
    <scope>NUCLEOTIDE SEQUENCE [LARGE SCALE GENOMIC DNA]</scope>
    <source>
        <strain evidence="3">JIC</strain>
    </source>
</reference>
<comment type="caution">
    <text evidence="3">The sequence shown here is derived from an EMBL/GenBank/DDBJ whole genome shotgun (WGS) entry which is preliminary data.</text>
</comment>
<organism evidence="3 4">
    <name type="scientific">Saponaria officinalis</name>
    <name type="common">Common soapwort</name>
    <name type="synonym">Lychnis saponaria</name>
    <dbReference type="NCBI Taxonomy" id="3572"/>
    <lineage>
        <taxon>Eukaryota</taxon>
        <taxon>Viridiplantae</taxon>
        <taxon>Streptophyta</taxon>
        <taxon>Embryophyta</taxon>
        <taxon>Tracheophyta</taxon>
        <taxon>Spermatophyta</taxon>
        <taxon>Magnoliopsida</taxon>
        <taxon>eudicotyledons</taxon>
        <taxon>Gunneridae</taxon>
        <taxon>Pentapetalae</taxon>
        <taxon>Caryophyllales</taxon>
        <taxon>Caryophyllaceae</taxon>
        <taxon>Caryophylleae</taxon>
        <taxon>Saponaria</taxon>
    </lineage>
</organism>
<dbReference type="AlphaFoldDB" id="A0AAW1LNQ8"/>
<accession>A0AAW1LNQ8</accession>
<gene>
    <name evidence="3" type="ORF">RND81_04G193000</name>
</gene>
<feature type="signal peptide" evidence="2">
    <location>
        <begin position="1"/>
        <end position="27"/>
    </location>
</feature>
<keyword evidence="4" id="KW-1185">Reference proteome</keyword>
<keyword evidence="2" id="KW-0732">Signal</keyword>
<dbReference type="Proteomes" id="UP001443914">
    <property type="component" value="Unassembled WGS sequence"/>
</dbReference>
<protein>
    <submittedName>
        <fullName evidence="3">Uncharacterized protein</fullName>
    </submittedName>
</protein>
<feature type="chain" id="PRO_5043351470" evidence="2">
    <location>
        <begin position="28"/>
        <end position="88"/>
    </location>
</feature>
<evidence type="ECO:0000313" key="3">
    <source>
        <dbReference type="EMBL" id="KAK9735241.1"/>
    </source>
</evidence>
<evidence type="ECO:0000256" key="2">
    <source>
        <dbReference type="SAM" id="SignalP"/>
    </source>
</evidence>
<sequence>MKIHIQKMKMVCFILTLVAFNALFVCATNFPVKPLKTGPHPRPSPPRPNVPVHYKSPPPPLPLPPPLHRGPCPSPPPLLPLSPPPPYY</sequence>
<proteinExistence type="predicted"/>
<dbReference type="PRINTS" id="PR01217">
    <property type="entry name" value="PRICHEXTENSN"/>
</dbReference>
<evidence type="ECO:0000256" key="1">
    <source>
        <dbReference type="SAM" id="MobiDB-lite"/>
    </source>
</evidence>
<feature type="compositionally biased region" description="Pro residues" evidence="1">
    <location>
        <begin position="40"/>
        <end position="49"/>
    </location>
</feature>